<dbReference type="Pfam" id="PF01116">
    <property type="entry name" value="F_bP_aldolase"/>
    <property type="match status" value="1"/>
</dbReference>
<protein>
    <submittedName>
        <fullName evidence="2">Class II fructose-bisphosphate aldolase</fullName>
    </submittedName>
</protein>
<dbReference type="Proteomes" id="UP001478817">
    <property type="component" value="Unassembled WGS sequence"/>
</dbReference>
<dbReference type="InterPro" id="IPR050246">
    <property type="entry name" value="Class_II_FBP_aldolase"/>
</dbReference>
<dbReference type="PROSITE" id="PS00806">
    <property type="entry name" value="ALDOLASE_CLASS_II_2"/>
    <property type="match status" value="1"/>
</dbReference>
<dbReference type="PANTHER" id="PTHR30304:SF0">
    <property type="entry name" value="D-TAGATOSE-1,6-BISPHOSPHATE ALDOLASE SUBUNIT GATY-RELATED"/>
    <property type="match status" value="1"/>
</dbReference>
<dbReference type="InterPro" id="IPR013785">
    <property type="entry name" value="Aldolase_TIM"/>
</dbReference>
<proteinExistence type="predicted"/>
<dbReference type="InterPro" id="IPR000771">
    <property type="entry name" value="FBA_II"/>
</dbReference>
<dbReference type="PIRSF" id="PIRSF001359">
    <property type="entry name" value="F_bP_aldolase_II"/>
    <property type="match status" value="1"/>
</dbReference>
<evidence type="ECO:0000313" key="2">
    <source>
        <dbReference type="EMBL" id="MEQ2638115.1"/>
    </source>
</evidence>
<dbReference type="NCBIfam" id="TIGR00167">
    <property type="entry name" value="cbbA"/>
    <property type="match status" value="1"/>
</dbReference>
<comment type="caution">
    <text evidence="2">The sequence shown here is derived from an EMBL/GenBank/DDBJ whole genome shotgun (WGS) entry which is preliminary data.</text>
</comment>
<reference evidence="2 3" key="1">
    <citation type="submission" date="2024-04" db="EMBL/GenBank/DDBJ databases">
        <title>Human intestinal bacterial collection.</title>
        <authorList>
            <person name="Pauvert C."/>
            <person name="Hitch T.C.A."/>
            <person name="Clavel T."/>
        </authorList>
    </citation>
    <scope>NUCLEOTIDE SEQUENCE [LARGE SCALE GENOMIC DNA]</scope>
    <source>
        <strain evidence="2 3">CLA-AA-H197</strain>
    </source>
</reference>
<dbReference type="SUPFAM" id="SSF51569">
    <property type="entry name" value="Aldolase"/>
    <property type="match status" value="1"/>
</dbReference>
<dbReference type="GeneID" id="98644525"/>
<accession>A0ABV1IGT5</accession>
<comment type="cofactor">
    <cofactor evidence="1">
        <name>Zn(2+)</name>
        <dbReference type="ChEBI" id="CHEBI:29105"/>
    </cofactor>
</comment>
<evidence type="ECO:0000256" key="1">
    <source>
        <dbReference type="ARBA" id="ARBA00001947"/>
    </source>
</evidence>
<dbReference type="PANTHER" id="PTHR30304">
    <property type="entry name" value="D-TAGATOSE-1,6-BISPHOSPHATE ALDOLASE"/>
    <property type="match status" value="1"/>
</dbReference>
<evidence type="ECO:0000313" key="3">
    <source>
        <dbReference type="Proteomes" id="UP001478817"/>
    </source>
</evidence>
<dbReference type="RefSeq" id="WP_117205848.1">
    <property type="nucleotide sequence ID" value="NZ_JBBNGS010000012.1"/>
</dbReference>
<dbReference type="EMBL" id="JBBNGS010000012">
    <property type="protein sequence ID" value="MEQ2638115.1"/>
    <property type="molecule type" value="Genomic_DNA"/>
</dbReference>
<name>A0ABV1IGT5_9ACTN</name>
<dbReference type="Gene3D" id="3.20.20.70">
    <property type="entry name" value="Aldolase class I"/>
    <property type="match status" value="1"/>
</dbReference>
<keyword evidence="3" id="KW-1185">Reference proteome</keyword>
<gene>
    <name evidence="2" type="ORF">AAAT05_07165</name>
</gene>
<sequence length="293" mass="32155">MIVNLRDICAIAEQKNMAIASFNVPSLEATRAALDAAEETGYPVILSHAEGHDAFTPLDAMGPTMVALAERSSAMVCVHLDHCENLSYMRRALEMGFTGAMYDGSMEPYEVNIENSQRAADMCASFDCGLECELGSMGTRENGVGHENDHVSEAVYTDPEQADEFIKETGLDILACSFGTVHGIYKGEPHLNFDVLTEIRKRNNVPLVMHGGSGVSDDDYRKAIDAGIRKINYYTYGVKYAGEAVQQVIADFKSKNADANVYWHDMTMAAYQRLYEDFTSVIKVFANGADPVA</sequence>
<organism evidence="2 3">
    <name type="scientific">Paratractidigestivibacter faecalis</name>
    <dbReference type="NCBI Taxonomy" id="2292441"/>
    <lineage>
        <taxon>Bacteria</taxon>
        <taxon>Bacillati</taxon>
        <taxon>Actinomycetota</taxon>
        <taxon>Coriobacteriia</taxon>
        <taxon>Coriobacteriales</taxon>
        <taxon>Atopobiaceae</taxon>
        <taxon>Paratractidigestivibacter</taxon>
    </lineage>
</organism>